<dbReference type="Gene3D" id="3.40.395.10">
    <property type="entry name" value="Adenoviral Proteinase, Chain A"/>
    <property type="match status" value="1"/>
</dbReference>
<dbReference type="AlphaFoldDB" id="A0A0P1ABT0"/>
<dbReference type="RefSeq" id="XP_024574237.1">
    <property type="nucleotide sequence ID" value="XM_024723240.1"/>
</dbReference>
<accession>A0A0P1ABT0</accession>
<evidence type="ECO:0000313" key="5">
    <source>
        <dbReference type="EMBL" id="CEG37868.1"/>
    </source>
</evidence>
<evidence type="ECO:0000256" key="3">
    <source>
        <dbReference type="ARBA" id="ARBA00022801"/>
    </source>
</evidence>
<evidence type="ECO:0000313" key="6">
    <source>
        <dbReference type="Proteomes" id="UP000054928"/>
    </source>
</evidence>
<dbReference type="Pfam" id="PF02902">
    <property type="entry name" value="Peptidase_C48"/>
    <property type="match status" value="1"/>
</dbReference>
<dbReference type="Proteomes" id="UP000054928">
    <property type="component" value="Unassembled WGS sequence"/>
</dbReference>
<dbReference type="STRING" id="4781.A0A0P1ABT0"/>
<sequence>MEGLRTGVARMEIFRVHPSSFDKAEALPCIAVLDPLGSYHRKAAIIRSLKTFLRMQWDNSQECVDNMNAISEYEMDQVHTLNVNAPHQENSYDCGVYVLKFAEKRNGCES</sequence>
<keyword evidence="3" id="KW-0378">Hydrolase</keyword>
<comment type="similarity">
    <text evidence="1">Belongs to the peptidase C48 family.</text>
</comment>
<keyword evidence="6" id="KW-1185">Reference proteome</keyword>
<dbReference type="OrthoDB" id="442460at2759"/>
<evidence type="ECO:0000259" key="4">
    <source>
        <dbReference type="Pfam" id="PF02902"/>
    </source>
</evidence>
<keyword evidence="2" id="KW-0645">Protease</keyword>
<dbReference type="InterPro" id="IPR003653">
    <property type="entry name" value="Peptidase_C48_C"/>
</dbReference>
<protein>
    <submittedName>
        <fullName evidence="5">Peptidase C48, SUMO/Sentrin/Ubl1</fullName>
    </submittedName>
</protein>
<reference evidence="6" key="1">
    <citation type="submission" date="2014-09" db="EMBL/GenBank/DDBJ databases">
        <authorList>
            <person name="Sharma Rahul"/>
            <person name="Thines Marco"/>
        </authorList>
    </citation>
    <scope>NUCLEOTIDE SEQUENCE [LARGE SCALE GENOMIC DNA]</scope>
</reference>
<dbReference type="EMBL" id="CCYD01000291">
    <property type="protein sequence ID" value="CEG37868.1"/>
    <property type="molecule type" value="Genomic_DNA"/>
</dbReference>
<evidence type="ECO:0000256" key="2">
    <source>
        <dbReference type="ARBA" id="ARBA00022670"/>
    </source>
</evidence>
<dbReference type="GO" id="GO:0008234">
    <property type="term" value="F:cysteine-type peptidase activity"/>
    <property type="evidence" value="ECO:0007669"/>
    <property type="project" value="InterPro"/>
</dbReference>
<evidence type="ECO:0000256" key="1">
    <source>
        <dbReference type="ARBA" id="ARBA00005234"/>
    </source>
</evidence>
<organism evidence="5 6">
    <name type="scientific">Plasmopara halstedii</name>
    <name type="common">Downy mildew of sunflower</name>
    <dbReference type="NCBI Taxonomy" id="4781"/>
    <lineage>
        <taxon>Eukaryota</taxon>
        <taxon>Sar</taxon>
        <taxon>Stramenopiles</taxon>
        <taxon>Oomycota</taxon>
        <taxon>Peronosporomycetes</taxon>
        <taxon>Peronosporales</taxon>
        <taxon>Peronosporaceae</taxon>
        <taxon>Plasmopara</taxon>
    </lineage>
</organism>
<proteinExistence type="inferred from homology"/>
<feature type="domain" description="Ubiquitin-like protease family profile" evidence="4">
    <location>
        <begin position="30"/>
        <end position="103"/>
    </location>
</feature>
<dbReference type="GeneID" id="36400974"/>
<dbReference type="GO" id="GO:0006508">
    <property type="term" value="P:proteolysis"/>
    <property type="evidence" value="ECO:0007669"/>
    <property type="project" value="UniProtKB-KW"/>
</dbReference>
<dbReference type="InterPro" id="IPR038765">
    <property type="entry name" value="Papain-like_cys_pep_sf"/>
</dbReference>
<dbReference type="SUPFAM" id="SSF54001">
    <property type="entry name" value="Cysteine proteinases"/>
    <property type="match status" value="1"/>
</dbReference>
<name>A0A0P1ABT0_PLAHL</name>